<protein>
    <submittedName>
        <fullName evidence="3">Uncharacterized protein</fullName>
    </submittedName>
</protein>
<dbReference type="GO" id="GO:0030687">
    <property type="term" value="C:preribosome, large subunit precursor"/>
    <property type="evidence" value="ECO:0007669"/>
    <property type="project" value="TreeGrafter"/>
</dbReference>
<comment type="caution">
    <text evidence="3">The sequence shown here is derived from an EMBL/GenBank/DDBJ whole genome shotgun (WGS) entry which is preliminary data.</text>
</comment>
<dbReference type="GO" id="GO:0090730">
    <property type="term" value="C:Las1 complex"/>
    <property type="evidence" value="ECO:0007669"/>
    <property type="project" value="InterPro"/>
</dbReference>
<dbReference type="Pfam" id="PF04031">
    <property type="entry name" value="Las1"/>
    <property type="match status" value="1"/>
</dbReference>
<dbReference type="Proteomes" id="UP001190700">
    <property type="component" value="Unassembled WGS sequence"/>
</dbReference>
<gene>
    <name evidence="3" type="ORF">CYMTET_54073</name>
</gene>
<name>A0AAE0BH60_9CHLO</name>
<dbReference type="GO" id="GO:0000460">
    <property type="term" value="P:maturation of 5.8S rRNA"/>
    <property type="evidence" value="ECO:0007669"/>
    <property type="project" value="TreeGrafter"/>
</dbReference>
<evidence type="ECO:0000313" key="3">
    <source>
        <dbReference type="EMBL" id="KAK3235745.1"/>
    </source>
</evidence>
<keyword evidence="1" id="KW-0175">Coiled coil</keyword>
<organism evidence="3 4">
    <name type="scientific">Cymbomonas tetramitiformis</name>
    <dbReference type="NCBI Taxonomy" id="36881"/>
    <lineage>
        <taxon>Eukaryota</taxon>
        <taxon>Viridiplantae</taxon>
        <taxon>Chlorophyta</taxon>
        <taxon>Pyramimonadophyceae</taxon>
        <taxon>Pyramimonadales</taxon>
        <taxon>Pyramimonadaceae</taxon>
        <taxon>Cymbomonas</taxon>
    </lineage>
</organism>
<dbReference type="PANTHER" id="PTHR15002">
    <property type="entry name" value="RIBOSOMAL BIOGENESIS PROTEIN LAS1L"/>
    <property type="match status" value="1"/>
</dbReference>
<sequence>MATGRTVPWASWIEWANVYNQLFSSRTCDVTQGLQRVAAWRARRRLPTSVEITAALLDARMLDSDESEARAAGSTSRSLYAMAIIRMVNQIVDPSQKGRYAASVQTLADTHGLPRVLVDLRHEATHKGLPSLLLLRHASSVALDWLRHNYWDAQNKRLLECKDGLQSLLVEYTDILVGHDQEAAERPSPGADEDDDGSEEDGQHARMEEVRSSHGQASQGHLSRMPAALSAKQVQGKTGSRSRTRSALDSPAVAEARAAAVKAPSRKQRRLRVQKELTSLVPLSLTSMLADAVLEDDSIAVGVEGDYERRALVDTLSLTYPDLRPQLLLRAAELALQGPREEVDATGSSPAAAVQARQRPQHYMHWALHLLQQESAPEWLRPGLCRVLLKRSLARSATPSREAETLGRALVEAMGAVLPEVRCRMLRLLELRCPSATASAGSKATADPETDNDMALQRAHQLLEDAPAAAASCRGVERRRPACSPGNAAIPDEARSWRLCEEWTPCAIGLLPSAQSTMGELPSMDLADLQPTAAASLSASAIPDAACKACAQKEKRLRDVEAEVRDLQAAAAAINSMSQVYAGGRGAPPLPHDDVADSQTQEQHMDDGVADEEMAVPLAKEGPGASCLPGTTEIGGVFLWSQADASLPCSDVAASADPKSEQSQGELENVKFRASLADVAGIQEAVCKF</sequence>
<dbReference type="GO" id="GO:0004519">
    <property type="term" value="F:endonuclease activity"/>
    <property type="evidence" value="ECO:0007669"/>
    <property type="project" value="InterPro"/>
</dbReference>
<proteinExistence type="predicted"/>
<dbReference type="AlphaFoldDB" id="A0AAE0BH60"/>
<dbReference type="EMBL" id="LGRX02035225">
    <property type="protein sequence ID" value="KAK3235745.1"/>
    <property type="molecule type" value="Genomic_DNA"/>
</dbReference>
<keyword evidence="4" id="KW-1185">Reference proteome</keyword>
<feature type="compositionally biased region" description="Acidic residues" evidence="2">
    <location>
        <begin position="191"/>
        <end position="200"/>
    </location>
</feature>
<reference evidence="3 4" key="1">
    <citation type="journal article" date="2015" name="Genome Biol. Evol.">
        <title>Comparative Genomics of a Bacterivorous Green Alga Reveals Evolutionary Causalities and Consequences of Phago-Mixotrophic Mode of Nutrition.</title>
        <authorList>
            <person name="Burns J.A."/>
            <person name="Paasch A."/>
            <person name="Narechania A."/>
            <person name="Kim E."/>
        </authorList>
    </citation>
    <scope>NUCLEOTIDE SEQUENCE [LARGE SCALE GENOMIC DNA]</scope>
    <source>
        <strain evidence="3 4">PLY_AMNH</strain>
    </source>
</reference>
<evidence type="ECO:0000313" key="4">
    <source>
        <dbReference type="Proteomes" id="UP001190700"/>
    </source>
</evidence>
<feature type="region of interest" description="Disordered" evidence="2">
    <location>
        <begin position="179"/>
        <end position="252"/>
    </location>
</feature>
<feature type="compositionally biased region" description="Basic and acidic residues" evidence="2">
    <location>
        <begin position="201"/>
        <end position="212"/>
    </location>
</feature>
<accession>A0AAE0BH60</accession>
<dbReference type="PANTHER" id="PTHR15002:SF0">
    <property type="entry name" value="RIBOSOMAL BIOGENESIS PROTEIN LAS1L"/>
    <property type="match status" value="1"/>
</dbReference>
<evidence type="ECO:0000256" key="1">
    <source>
        <dbReference type="SAM" id="Coils"/>
    </source>
</evidence>
<feature type="coiled-coil region" evidence="1">
    <location>
        <begin position="550"/>
        <end position="577"/>
    </location>
</feature>
<dbReference type="InterPro" id="IPR007174">
    <property type="entry name" value="Las1"/>
</dbReference>
<dbReference type="GO" id="GO:0000470">
    <property type="term" value="P:maturation of LSU-rRNA"/>
    <property type="evidence" value="ECO:0007669"/>
    <property type="project" value="TreeGrafter"/>
</dbReference>
<evidence type="ECO:0000256" key="2">
    <source>
        <dbReference type="SAM" id="MobiDB-lite"/>
    </source>
</evidence>
<feature type="compositionally biased region" description="Polar residues" evidence="2">
    <location>
        <begin position="232"/>
        <end position="247"/>
    </location>
</feature>